<protein>
    <submittedName>
        <fullName evidence="1">Uncharacterized protein</fullName>
    </submittedName>
</protein>
<name>A0A7R5WNJ1_9POXV</name>
<evidence type="ECO:0000313" key="1">
    <source>
        <dbReference type="EMBL" id="AKS26296.1"/>
    </source>
</evidence>
<organism evidence="1 2">
    <name type="scientific">Diachasmimorpha longicaudata entomopoxvirus</name>
    <dbReference type="NCBI Taxonomy" id="109981"/>
    <lineage>
        <taxon>Viruses</taxon>
        <taxon>Varidnaviria</taxon>
        <taxon>Bamfordvirae</taxon>
        <taxon>Nucleocytoviricota</taxon>
        <taxon>Pokkesviricetes</taxon>
        <taxon>Chitovirales</taxon>
        <taxon>Poxviridae</taxon>
        <taxon>Entomopoxvirinae</taxon>
        <taxon>Epsilonentomopoxvirus</taxon>
        <taxon>Epsilonentomopoxvirus dlongicaudata</taxon>
        <taxon>Diachasmimorpha entomopoxvirus</taxon>
    </lineage>
</organism>
<sequence length="152" mass="17859">MDAEKLLKSIKNKNKNVNFILNDPNFALEIIPLIKNVQNAKEIWFSIFKDSHFNIWDNSHHYNLLSLESLSVLIYIFENPGQVKKSIHVLEKKGYDLFELHEFLVNTFHIMSNGRNKIFIIRVLHIISNIILKAPNTNQQPIMRRLFGCFIP</sequence>
<dbReference type="EMBL" id="KR095315">
    <property type="protein sequence ID" value="AKS26296.1"/>
    <property type="molecule type" value="Genomic_DNA"/>
</dbReference>
<gene>
    <name evidence="1" type="ORF">DLEV_005</name>
</gene>
<accession>A0A7R5WNJ1</accession>
<proteinExistence type="predicted"/>
<evidence type="ECO:0000313" key="2">
    <source>
        <dbReference type="Proteomes" id="UP000593702"/>
    </source>
</evidence>
<reference evidence="1 2" key="1">
    <citation type="submission" date="2015-04" db="EMBL/GenBank/DDBJ databases">
        <title>Diachasmimorpha longicaudata entomopoxvirus genome.</title>
        <authorList>
            <person name="Coffman K.A."/>
            <person name="Burke G.R."/>
        </authorList>
    </citation>
    <scope>NUCLEOTIDE SEQUENCE [LARGE SCALE GENOMIC DNA]</scope>
</reference>
<dbReference type="Proteomes" id="UP000593702">
    <property type="component" value="Segment"/>
</dbReference>
<keyword evidence="2" id="KW-1185">Reference proteome</keyword>